<dbReference type="RefSeq" id="WP_244709539.1">
    <property type="nucleotide sequence ID" value="NZ_CP095073.1"/>
</dbReference>
<keyword evidence="3" id="KW-1185">Reference proteome</keyword>
<evidence type="ECO:0000313" key="2">
    <source>
        <dbReference type="EMBL" id="UOQ43963.1"/>
    </source>
</evidence>
<name>A0ABY4EIT1_9BACI</name>
<proteinExistence type="predicted"/>
<sequence>MYLTVEETAGYLDLPEEYVLQMIRQRKIRTVSDGVQVLINKNQFSNYFEQLEMYREWLRAYLSEPIPEDPDVKDED</sequence>
<dbReference type="Pfam" id="PF12728">
    <property type="entry name" value="HTH_17"/>
    <property type="match status" value="1"/>
</dbReference>
<evidence type="ECO:0000259" key="1">
    <source>
        <dbReference type="Pfam" id="PF12728"/>
    </source>
</evidence>
<dbReference type="NCBIfam" id="TIGR01764">
    <property type="entry name" value="excise"/>
    <property type="match status" value="1"/>
</dbReference>
<accession>A0ABY4EIT1</accession>
<feature type="domain" description="Helix-turn-helix" evidence="1">
    <location>
        <begin position="2"/>
        <end position="50"/>
    </location>
</feature>
<keyword evidence="2" id="KW-0238">DNA-binding</keyword>
<dbReference type="Proteomes" id="UP000831787">
    <property type="component" value="Chromosome"/>
</dbReference>
<gene>
    <name evidence="2" type="ORF">MUN89_19165</name>
</gene>
<dbReference type="InterPro" id="IPR041657">
    <property type="entry name" value="HTH_17"/>
</dbReference>
<dbReference type="InterPro" id="IPR010093">
    <property type="entry name" value="SinI_DNA-bd"/>
</dbReference>
<evidence type="ECO:0000313" key="3">
    <source>
        <dbReference type="Proteomes" id="UP000831787"/>
    </source>
</evidence>
<organism evidence="2 3">
    <name type="scientific">Halobacillus salinarum</name>
    <dbReference type="NCBI Taxonomy" id="2932257"/>
    <lineage>
        <taxon>Bacteria</taxon>
        <taxon>Bacillati</taxon>
        <taxon>Bacillota</taxon>
        <taxon>Bacilli</taxon>
        <taxon>Bacillales</taxon>
        <taxon>Bacillaceae</taxon>
        <taxon>Halobacillus</taxon>
    </lineage>
</organism>
<protein>
    <submittedName>
        <fullName evidence="2">Excisionase family DNA-binding protein</fullName>
    </submittedName>
</protein>
<dbReference type="EMBL" id="CP095073">
    <property type="protein sequence ID" value="UOQ43963.1"/>
    <property type="molecule type" value="Genomic_DNA"/>
</dbReference>
<dbReference type="GO" id="GO:0003677">
    <property type="term" value="F:DNA binding"/>
    <property type="evidence" value="ECO:0007669"/>
    <property type="project" value="UniProtKB-KW"/>
</dbReference>
<reference evidence="2 3" key="1">
    <citation type="submission" date="2022-04" db="EMBL/GenBank/DDBJ databases">
        <title>Halobacillus sp. isolated from saltern.</title>
        <authorList>
            <person name="Won M."/>
            <person name="Lee C.-M."/>
            <person name="Woen H.-Y."/>
            <person name="Kwon S.-W."/>
        </authorList>
    </citation>
    <scope>NUCLEOTIDE SEQUENCE [LARGE SCALE GENOMIC DNA]</scope>
    <source>
        <strain evidence="2 3">SSBR10-3</strain>
    </source>
</reference>